<dbReference type="Proteomes" id="UP001202289">
    <property type="component" value="Unassembled WGS sequence"/>
</dbReference>
<comment type="caution">
    <text evidence="1">The sequence shown here is derived from an EMBL/GenBank/DDBJ whole genome shotgun (WGS) entry which is preliminary data.</text>
</comment>
<protein>
    <submittedName>
        <fullName evidence="1">Uncharacterized protein</fullName>
    </submittedName>
</protein>
<evidence type="ECO:0000313" key="1">
    <source>
        <dbReference type="EMBL" id="MCM3737816.1"/>
    </source>
</evidence>
<evidence type="ECO:0000313" key="2">
    <source>
        <dbReference type="Proteomes" id="UP001202289"/>
    </source>
</evidence>
<name>A0ACC6AA71_9BACI</name>
<dbReference type="EMBL" id="JAMBOP010000029">
    <property type="protein sequence ID" value="MCM3737816.1"/>
    <property type="molecule type" value="Genomic_DNA"/>
</dbReference>
<keyword evidence="2" id="KW-1185">Reference proteome</keyword>
<accession>A0ACC6AA71</accession>
<organism evidence="1 2">
    <name type="scientific">Bacillus cytotoxicus</name>
    <dbReference type="NCBI Taxonomy" id="580165"/>
    <lineage>
        <taxon>Bacteria</taxon>
        <taxon>Bacillati</taxon>
        <taxon>Bacillota</taxon>
        <taxon>Bacilli</taxon>
        <taxon>Bacillales</taxon>
        <taxon>Bacillaceae</taxon>
        <taxon>Bacillus</taxon>
        <taxon>Bacillus cereus group</taxon>
    </lineage>
</organism>
<proteinExistence type="predicted"/>
<sequence>MLRTSDHEKKTMEQRVKLEQQRPYYTAKTASCIQHKYFMQHIVQDKK</sequence>
<reference evidence="1" key="1">
    <citation type="submission" date="2022-05" db="EMBL/GenBank/DDBJ databases">
        <title>Comparative Genomics of Spacecraft Associated Microbes.</title>
        <authorList>
            <person name="Tran M.T."/>
            <person name="Wright A."/>
            <person name="Seuylemezian A."/>
            <person name="Eisen J."/>
            <person name="Coil D."/>
        </authorList>
    </citation>
    <scope>NUCLEOTIDE SEQUENCE</scope>
    <source>
        <strain evidence="1">FAIRING 10M-2.2</strain>
    </source>
</reference>
<gene>
    <name evidence="1" type="ORF">M3215_19000</name>
</gene>